<dbReference type="Proteomes" id="UP001236657">
    <property type="component" value="Chromosome"/>
</dbReference>
<evidence type="ECO:0000256" key="3">
    <source>
        <dbReference type="ARBA" id="ARBA00023172"/>
    </source>
</evidence>
<evidence type="ECO:0000256" key="2">
    <source>
        <dbReference type="ARBA" id="ARBA00023125"/>
    </source>
</evidence>
<keyword evidence="2 4" id="KW-0238">DNA-binding</keyword>
<dbReference type="InterPro" id="IPR010998">
    <property type="entry name" value="Integrase_recombinase_N"/>
</dbReference>
<dbReference type="InterPro" id="IPR053876">
    <property type="entry name" value="Phage_int_M"/>
</dbReference>
<keyword evidence="3" id="KW-0233">DNA recombination</keyword>
<keyword evidence="1" id="KW-0229">DNA integration</keyword>
<proteinExistence type="predicted"/>
<dbReference type="InterPro" id="IPR013762">
    <property type="entry name" value="Integrase-like_cat_sf"/>
</dbReference>
<evidence type="ECO:0000256" key="4">
    <source>
        <dbReference type="PROSITE-ProRule" id="PRU01248"/>
    </source>
</evidence>
<organism evidence="6 7">
    <name type="scientific">Thiothrix lacustris</name>
    <dbReference type="NCBI Taxonomy" id="525917"/>
    <lineage>
        <taxon>Bacteria</taxon>
        <taxon>Pseudomonadati</taxon>
        <taxon>Pseudomonadota</taxon>
        <taxon>Gammaproteobacteria</taxon>
        <taxon>Thiotrichales</taxon>
        <taxon>Thiotrichaceae</taxon>
        <taxon>Thiothrix</taxon>
    </lineage>
</organism>
<dbReference type="InterPro" id="IPR002104">
    <property type="entry name" value="Integrase_catalytic"/>
</dbReference>
<accession>A0ABY9MRI0</accession>
<dbReference type="Pfam" id="PF00589">
    <property type="entry name" value="Phage_integrase"/>
    <property type="match status" value="1"/>
</dbReference>
<dbReference type="Gene3D" id="1.10.443.10">
    <property type="entry name" value="Intergrase catalytic core"/>
    <property type="match status" value="1"/>
</dbReference>
<protein>
    <submittedName>
        <fullName evidence="6">Tyrosine-type recombinase/integrase</fullName>
    </submittedName>
</protein>
<dbReference type="SUPFAM" id="SSF56349">
    <property type="entry name" value="DNA breaking-rejoining enzymes"/>
    <property type="match status" value="1"/>
</dbReference>
<keyword evidence="7" id="KW-1185">Reference proteome</keyword>
<evidence type="ECO:0000259" key="5">
    <source>
        <dbReference type="PROSITE" id="PS51900"/>
    </source>
</evidence>
<dbReference type="InterPro" id="IPR011010">
    <property type="entry name" value="DNA_brk_join_enz"/>
</dbReference>
<name>A0ABY9MRI0_9GAMM</name>
<evidence type="ECO:0000256" key="1">
    <source>
        <dbReference type="ARBA" id="ARBA00022908"/>
    </source>
</evidence>
<feature type="domain" description="Core-binding (CB)" evidence="5">
    <location>
        <begin position="68"/>
        <end position="150"/>
    </location>
</feature>
<sequence length="356" mass="40268">MKRKPPGLHHAKGANGKIYFSCIHPITGKRHGLGSDFVTACKVLHRLQSAHPKDRETALFERIEGKGKTFGAFVEKFKDALQERNLKPNTLKMRHHILDKVLMPRFGGWQLKDVDAEAITNLLNEFKSQGKNRMAQTIRSALVDLFLEAISSGWLKANHNPASLTRNPTATAKRSRLSLKQFSAIYSLADDWMKRALELSILTSHAGATELTAMQKPVDGYLQVQRTKTDVRIKIPVTLKLDALGWTLEDTISKCFADGIESPYLLHHVSDAGNMGKGKKMHPYRITRAFTEIVRRSGIVWEDGKQPATLYEVRSLSERLYRKQGVDVKTLLGHKDSRSTERYDDVRGDDWLTLEI</sequence>
<evidence type="ECO:0000313" key="7">
    <source>
        <dbReference type="Proteomes" id="UP001236657"/>
    </source>
</evidence>
<dbReference type="Pfam" id="PF22022">
    <property type="entry name" value="Phage_int_M"/>
    <property type="match status" value="1"/>
</dbReference>
<evidence type="ECO:0000313" key="6">
    <source>
        <dbReference type="EMBL" id="WML91255.1"/>
    </source>
</evidence>
<dbReference type="Gene3D" id="1.10.150.130">
    <property type="match status" value="1"/>
</dbReference>
<dbReference type="PROSITE" id="PS51900">
    <property type="entry name" value="CB"/>
    <property type="match status" value="1"/>
</dbReference>
<dbReference type="RefSeq" id="WP_308895993.1">
    <property type="nucleotide sequence ID" value="NZ_CP133218.1"/>
</dbReference>
<dbReference type="EMBL" id="CP133218">
    <property type="protein sequence ID" value="WML91255.1"/>
    <property type="molecule type" value="Genomic_DNA"/>
</dbReference>
<reference evidence="6 7" key="1">
    <citation type="submission" date="2023-08" db="EMBL/GenBank/DDBJ databases">
        <title>New molecular markers tilS and rpoB for phylogenetic and monitoring studies of the genus Thiothrix biodiversity.</title>
        <authorList>
            <person name="Ravin N.V."/>
            <person name="Smolyakov D."/>
            <person name="Markov N.D."/>
            <person name="Beletsky A.V."/>
            <person name="Mardanov A.V."/>
            <person name="Rudenko T.S."/>
            <person name="Grabovich M.Y."/>
        </authorList>
    </citation>
    <scope>NUCLEOTIDE SEQUENCE [LARGE SCALE GENOMIC DNA]</scope>
    <source>
        <strain evidence="6 7">MK1</strain>
    </source>
</reference>
<gene>
    <name evidence="6" type="ORF">RCF98_02610</name>
</gene>
<dbReference type="InterPro" id="IPR044068">
    <property type="entry name" value="CB"/>
</dbReference>